<keyword evidence="10" id="KW-1185">Reference proteome</keyword>
<keyword evidence="7" id="KW-0472">Membrane</keyword>
<dbReference type="Proteomes" id="UP000095751">
    <property type="component" value="Unassembled WGS sequence"/>
</dbReference>
<comment type="subcellular location">
    <subcellularLocation>
        <location evidence="1">Cell membrane</location>
        <topology evidence="1">Multi-pass membrane protein</topology>
    </subcellularLocation>
</comment>
<dbReference type="KEGG" id="fcy:FRACYDRAFT_263061"/>
<feature type="compositionally biased region" description="Low complexity" evidence="8">
    <location>
        <begin position="507"/>
        <end position="516"/>
    </location>
</feature>
<dbReference type="InterPro" id="IPR044669">
    <property type="entry name" value="YneE/VCCN1/2-like"/>
</dbReference>
<name>A0A1E7F3N4_9STRA</name>
<protein>
    <submittedName>
        <fullName evidence="9">Uncharacterized protein</fullName>
    </submittedName>
</protein>
<organism evidence="9 10">
    <name type="scientific">Fragilariopsis cylindrus CCMP1102</name>
    <dbReference type="NCBI Taxonomy" id="635003"/>
    <lineage>
        <taxon>Eukaryota</taxon>
        <taxon>Sar</taxon>
        <taxon>Stramenopiles</taxon>
        <taxon>Ochrophyta</taxon>
        <taxon>Bacillariophyta</taxon>
        <taxon>Bacillariophyceae</taxon>
        <taxon>Bacillariophycidae</taxon>
        <taxon>Bacillariales</taxon>
        <taxon>Bacillariaceae</taxon>
        <taxon>Fragilariopsis</taxon>
    </lineage>
</organism>
<feature type="region of interest" description="Disordered" evidence="8">
    <location>
        <begin position="291"/>
        <end position="326"/>
    </location>
</feature>
<evidence type="ECO:0000256" key="6">
    <source>
        <dbReference type="ARBA" id="ARBA00023065"/>
    </source>
</evidence>
<evidence type="ECO:0000313" key="9">
    <source>
        <dbReference type="EMBL" id="OEU12808.1"/>
    </source>
</evidence>
<gene>
    <name evidence="9" type="ORF">FRACYDRAFT_263061</name>
</gene>
<dbReference type="PANTHER" id="PTHR33281:SF19">
    <property type="entry name" value="VOLTAGE-DEPENDENT ANION CHANNEL-FORMING PROTEIN YNEE"/>
    <property type="match status" value="1"/>
</dbReference>
<dbReference type="EMBL" id="KV784364">
    <property type="protein sequence ID" value="OEU12808.1"/>
    <property type="molecule type" value="Genomic_DNA"/>
</dbReference>
<evidence type="ECO:0000256" key="8">
    <source>
        <dbReference type="SAM" id="MobiDB-lite"/>
    </source>
</evidence>
<evidence type="ECO:0000256" key="3">
    <source>
        <dbReference type="ARBA" id="ARBA00022475"/>
    </source>
</evidence>
<evidence type="ECO:0000256" key="5">
    <source>
        <dbReference type="ARBA" id="ARBA00022989"/>
    </source>
</evidence>
<accession>A0A1E7F3N4</accession>
<dbReference type="OrthoDB" id="1368at2759"/>
<evidence type="ECO:0000256" key="1">
    <source>
        <dbReference type="ARBA" id="ARBA00004651"/>
    </source>
</evidence>
<dbReference type="AlphaFoldDB" id="A0A1E7F3N4"/>
<dbReference type="PANTHER" id="PTHR33281">
    <property type="entry name" value="UPF0187 PROTEIN YNEE"/>
    <property type="match status" value="1"/>
</dbReference>
<feature type="region of interest" description="Disordered" evidence="8">
    <location>
        <begin position="492"/>
        <end position="550"/>
    </location>
</feature>
<reference evidence="9 10" key="1">
    <citation type="submission" date="2016-09" db="EMBL/GenBank/DDBJ databases">
        <title>Extensive genetic diversity and differential bi-allelic expression allows diatom success in the polar Southern Ocean.</title>
        <authorList>
            <consortium name="DOE Joint Genome Institute"/>
            <person name="Mock T."/>
            <person name="Otillar R.P."/>
            <person name="Strauss J."/>
            <person name="Dupont C."/>
            <person name="Frickenhaus S."/>
            <person name="Maumus F."/>
            <person name="Mcmullan M."/>
            <person name="Sanges R."/>
            <person name="Schmutz J."/>
            <person name="Toseland A."/>
            <person name="Valas R."/>
            <person name="Veluchamy A."/>
            <person name="Ward B.J."/>
            <person name="Allen A."/>
            <person name="Barry K."/>
            <person name="Falciatore A."/>
            <person name="Ferrante M."/>
            <person name="Fortunato A.E."/>
            <person name="Gloeckner G."/>
            <person name="Gruber A."/>
            <person name="Hipkin R."/>
            <person name="Janech M."/>
            <person name="Kroth P."/>
            <person name="Leese F."/>
            <person name="Lindquist E."/>
            <person name="Lyon B.R."/>
            <person name="Martin J."/>
            <person name="Mayer C."/>
            <person name="Parker M."/>
            <person name="Quesneville H."/>
            <person name="Raymond J."/>
            <person name="Uhlig C."/>
            <person name="Valentin K.U."/>
            <person name="Worden A.Z."/>
            <person name="Armbrust E.V."/>
            <person name="Bowler C."/>
            <person name="Green B."/>
            <person name="Moulton V."/>
            <person name="Van Oosterhout C."/>
            <person name="Grigoriev I."/>
        </authorList>
    </citation>
    <scope>NUCLEOTIDE SEQUENCE [LARGE SCALE GENOMIC DNA]</scope>
    <source>
        <strain evidence="9 10">CCMP1102</strain>
    </source>
</reference>
<dbReference type="Pfam" id="PF25539">
    <property type="entry name" value="Bestrophin_2"/>
    <property type="match status" value="1"/>
</dbReference>
<keyword evidence="5" id="KW-1133">Transmembrane helix</keyword>
<feature type="compositionally biased region" description="Basic and acidic residues" evidence="8">
    <location>
        <begin position="539"/>
        <end position="550"/>
    </location>
</feature>
<keyword evidence="4" id="KW-0812">Transmembrane</keyword>
<dbReference type="GO" id="GO:0005254">
    <property type="term" value="F:chloride channel activity"/>
    <property type="evidence" value="ECO:0007669"/>
    <property type="project" value="InterPro"/>
</dbReference>
<evidence type="ECO:0000256" key="2">
    <source>
        <dbReference type="ARBA" id="ARBA00022448"/>
    </source>
</evidence>
<sequence>MISSSFKAFRLLLSRLTPTLTLSLLLLFLSQQHSSLFTFAFNSNSNNVAVIRKRTAVGGCGAITTHILEELNFDLDTSITEQPVMFAGTAGQEKQNNSQDSFDFERWDIHRSPTRYFRLLYGLFAGITTKRITPTVIYILLWSSCIDLYNAIESNYGLPEVELPITPFELAGPVLGLLLVFRSNTAFERFNVGSDATWEITGRFKSIIRQLLSFTSARRTTGGYSKEERIAAYELVDACFILHGWILCDYLRKSSSSNQSSQNQSSQNKQKKILQKALALPSDITQQLWTRNDDYNNDDDSNESSNSRSNPSNSNPSSNSNSQSLRNLLRKQQEQQYYDDYHQSPSALINIITLGIMTRIPTLDPEETTCIEEQFVEIISSLGTCEKLLRTPIPLGYTRYSVRFVMIWLTLLPFALVRTFAEFGTNTWWEGRFQPVLVIAMIFLSVVFLSIEDISVQIEEPFCILPLDLHHKWLKRDIVQMKRTSKLVDGIYNNNNVNNNNKDKKITTTGSTTKETNSNKERRLQKFGNRLRSRFTNTKNHENDNNDNHE</sequence>
<keyword evidence="2" id="KW-0813">Transport</keyword>
<evidence type="ECO:0000256" key="4">
    <source>
        <dbReference type="ARBA" id="ARBA00022692"/>
    </source>
</evidence>
<evidence type="ECO:0000313" key="10">
    <source>
        <dbReference type="Proteomes" id="UP000095751"/>
    </source>
</evidence>
<feature type="compositionally biased region" description="Low complexity" evidence="8">
    <location>
        <begin position="303"/>
        <end position="324"/>
    </location>
</feature>
<dbReference type="InParanoid" id="A0A1E7F3N4"/>
<keyword evidence="6" id="KW-0406">Ion transport</keyword>
<proteinExistence type="predicted"/>
<keyword evidence="3" id="KW-1003">Cell membrane</keyword>
<dbReference type="GO" id="GO:0005886">
    <property type="term" value="C:plasma membrane"/>
    <property type="evidence" value="ECO:0007669"/>
    <property type="project" value="UniProtKB-SubCell"/>
</dbReference>
<evidence type="ECO:0000256" key="7">
    <source>
        <dbReference type="ARBA" id="ARBA00023136"/>
    </source>
</evidence>